<dbReference type="InterPro" id="IPR057135">
    <property type="entry name" value="At4g27190-like_LRR"/>
</dbReference>
<dbReference type="Pfam" id="PF23247">
    <property type="entry name" value="LRR_RPS2"/>
    <property type="match status" value="1"/>
</dbReference>
<dbReference type="PANTHER" id="PTHR36766:SF40">
    <property type="entry name" value="DISEASE RESISTANCE PROTEIN RGA3"/>
    <property type="match status" value="1"/>
</dbReference>
<dbReference type="Pfam" id="PF12799">
    <property type="entry name" value="LRR_4"/>
    <property type="match status" value="1"/>
</dbReference>
<evidence type="ECO:0000313" key="6">
    <source>
        <dbReference type="EnsemblPlants" id="EMT11402"/>
    </source>
</evidence>
<feature type="compositionally biased region" description="Basic and acidic residues" evidence="3">
    <location>
        <begin position="1055"/>
        <end position="1083"/>
    </location>
</feature>
<dbReference type="Pfam" id="PF23598">
    <property type="entry name" value="LRR_14"/>
    <property type="match status" value="2"/>
</dbReference>
<dbReference type="InterPro" id="IPR001611">
    <property type="entry name" value="Leu-rich_rpt"/>
</dbReference>
<sequence>MAQAIVQSSCRKLRAAIAVGDKATGNLQEIMETLEVIHPLLADAEMRGLRFRCDAPKEKSEEMETTPEAIQPLLEDAPQQMEGKKVRDWLRRVVKAAYNILDELQDTMTPPAPARKFMKMMPRAKVLKKKNLMADKMEKIKEEVYKLWVDMDEFNLMSPSSDARIEPPLIYVSGEEINGGSDDNMEYVSKRLHQLLDDSIKVLVVLDGIWLSRHDCEELQGMLREGSDRGETSGSADKSTTWFTVNHMVHDLAKQVMHDIYDTKETSYQQELCSNNDCRYVLLTDLKLSSKLSAQIRALRCVGSGKMDLSDDSFSFSKCLSVLDLNGTSMLNLPNSICQLRHLGYLNLSGCSGLLNLPDSLGDLLNLLYIDLSGCCGVRNLPDSVGKLINLAHIDLSGCSGLVNLPDSFGKLKNLLHIDLSRCPGLVNLPDSFGKLTSLKHIDLSDCSELEKLPQSFGKLTNLVHINLSRCSGIVSLSPSFGKLMYLLHINLSDCSGLVNLPESFGNLTNLVHINFSGCCGLLNLPESFGNLINLLHIDLSCCHGLGKLPESFGKLKNLVHLDLSFWSCFEGVEKALGGLTNLQHLNLSHPCCYLAQQQSCLEGLKDALGQLTKIEYLNLSMFLNPIFYSESVERTHGIIERISGFSSLEHLDLSHNRFLHDLPESLGELNNLQTLDLSGCIRLKSIAKRIGEIRSLQSINVRNCRSLKSCELVVKPDNGEAYRNTNIVELENANLEELEISCLENVKSTEDARQIQVTIEAISRCSRPPPLCLLLNLRRAVFRRMASITRFDINDLTGEYRTTLNRLPKLTLELDDMESLEEFKTTYDRNGKECMLPAIGELVITKCNKVCFVPFTPRAWKLVISECSKLMVHSRGGHPCTSVSVNELVVKNCKKTLYNWHLLHSLPGLRSLTVKDCDNVWTIPDTMEALSSLQSLCLSNCRVDKVQHLADLTCLRELKIVSCEGINGFMQSLQGLTSLGSMHLSDCDSITSLPEWLGDLTNLEKLAIHRCPAMESLPSSINKLTNLKDLRILDCPKLKSWCERRENKKRMAHIRPDYEEHGTSRPGSKDEGNAEGELEKDWSDVVEEDWSDVVEEEEPEAVSTDAVENSVMTDTTNVVEEVTRDVDAAVAADVCLELRLGLPINEEAVRIEEEGDEISLRLYL</sequence>
<name>M8B3T5_AEGTA</name>
<evidence type="ECO:0000259" key="5">
    <source>
        <dbReference type="Pfam" id="PF23598"/>
    </source>
</evidence>
<evidence type="ECO:0000256" key="2">
    <source>
        <dbReference type="ARBA" id="ARBA00022737"/>
    </source>
</evidence>
<dbReference type="InterPro" id="IPR025875">
    <property type="entry name" value="Leu-rich_rpt_4"/>
</dbReference>
<organism evidence="6">
    <name type="scientific">Aegilops tauschii</name>
    <name type="common">Tausch's goatgrass</name>
    <name type="synonym">Aegilops squarrosa</name>
    <dbReference type="NCBI Taxonomy" id="37682"/>
    <lineage>
        <taxon>Eukaryota</taxon>
        <taxon>Viridiplantae</taxon>
        <taxon>Streptophyta</taxon>
        <taxon>Embryophyta</taxon>
        <taxon>Tracheophyta</taxon>
        <taxon>Spermatophyta</taxon>
        <taxon>Magnoliopsida</taxon>
        <taxon>Liliopsida</taxon>
        <taxon>Poales</taxon>
        <taxon>Poaceae</taxon>
        <taxon>BOP clade</taxon>
        <taxon>Pooideae</taxon>
        <taxon>Triticodae</taxon>
        <taxon>Triticeae</taxon>
        <taxon>Triticinae</taxon>
        <taxon>Aegilops</taxon>
    </lineage>
</organism>
<evidence type="ECO:0000256" key="3">
    <source>
        <dbReference type="SAM" id="MobiDB-lite"/>
    </source>
</evidence>
<keyword evidence="1" id="KW-0433">Leucine-rich repeat</keyword>
<dbReference type="SUPFAM" id="SSF52058">
    <property type="entry name" value="L domain-like"/>
    <property type="match status" value="2"/>
</dbReference>
<evidence type="ECO:0000256" key="1">
    <source>
        <dbReference type="ARBA" id="ARBA00022614"/>
    </source>
</evidence>
<evidence type="ECO:0000259" key="4">
    <source>
        <dbReference type="Pfam" id="PF23247"/>
    </source>
</evidence>
<dbReference type="PANTHER" id="PTHR36766">
    <property type="entry name" value="PLANT BROAD-SPECTRUM MILDEW RESISTANCE PROTEIN RPW8"/>
    <property type="match status" value="1"/>
</dbReference>
<dbReference type="Gene3D" id="3.80.10.10">
    <property type="entry name" value="Ribonuclease Inhibitor"/>
    <property type="match status" value="3"/>
</dbReference>
<dbReference type="EnsemblPlants" id="EMT11402">
    <property type="protein sequence ID" value="EMT11402"/>
    <property type="gene ID" value="F775_06336"/>
</dbReference>
<feature type="domain" description="Disease resistance R13L4/SHOC-2-like LRR" evidence="5">
    <location>
        <begin position="346"/>
        <end position="468"/>
    </location>
</feature>
<feature type="domain" description="Disease resistance protein At4g27190-like leucine-rich repeats" evidence="4">
    <location>
        <begin position="885"/>
        <end position="1012"/>
    </location>
</feature>
<reference evidence="6" key="1">
    <citation type="submission" date="2015-06" db="UniProtKB">
        <authorList>
            <consortium name="EnsemblPlants"/>
        </authorList>
    </citation>
    <scope>IDENTIFICATION</scope>
</reference>
<protein>
    <submittedName>
        <fullName evidence="6">Protein popC</fullName>
    </submittedName>
</protein>
<keyword evidence="2" id="KW-0677">Repeat</keyword>
<feature type="region of interest" description="Disordered" evidence="3">
    <location>
        <begin position="1054"/>
        <end position="1083"/>
    </location>
</feature>
<dbReference type="ExpressionAtlas" id="M8B3T5">
    <property type="expression patterns" value="baseline"/>
</dbReference>
<dbReference type="AlphaFoldDB" id="M8B3T5"/>
<dbReference type="PROSITE" id="PS51450">
    <property type="entry name" value="LRR"/>
    <property type="match status" value="1"/>
</dbReference>
<feature type="domain" description="Disease resistance R13L4/SHOC-2-like LRR" evidence="5">
    <location>
        <begin position="480"/>
        <end position="621"/>
    </location>
</feature>
<proteinExistence type="predicted"/>
<dbReference type="InterPro" id="IPR032675">
    <property type="entry name" value="LRR_dom_sf"/>
</dbReference>
<dbReference type="InterPro" id="IPR055414">
    <property type="entry name" value="LRR_R13L4/SHOC2-like"/>
</dbReference>
<accession>M8B3T5</accession>